<keyword evidence="2" id="KW-1185">Reference proteome</keyword>
<dbReference type="RefSeq" id="WP_167576647.1">
    <property type="nucleotide sequence ID" value="NZ_CP050321.1"/>
</dbReference>
<dbReference type="Proteomes" id="UP000503580">
    <property type="component" value="Chromosome"/>
</dbReference>
<organism evidence="1 2">
    <name type="scientific">Kluyvera genomosp. 3</name>
    <dbReference type="NCBI Taxonomy" id="2774055"/>
    <lineage>
        <taxon>Bacteria</taxon>
        <taxon>Pseudomonadati</taxon>
        <taxon>Pseudomonadota</taxon>
        <taxon>Gammaproteobacteria</taxon>
        <taxon>Enterobacterales</taxon>
        <taxon>Enterobacteriaceae</taxon>
        <taxon>Kluyvera</taxon>
    </lineage>
</organism>
<evidence type="ECO:0000313" key="1">
    <source>
        <dbReference type="EMBL" id="QIR28718.1"/>
    </source>
</evidence>
<accession>A0A6G9RPR4</accession>
<sequence>MSTFNNRKDRDCHGKPLPHWRVQYATRCRVKHIHYADRYGDNAPRVNYSKNPGYWNNLYTTRRRRADDRALAHAVVIGADPDSLLWLPNNRPLEYYW</sequence>
<dbReference type="EMBL" id="CP050321">
    <property type="protein sequence ID" value="QIR28718.1"/>
    <property type="molecule type" value="Genomic_DNA"/>
</dbReference>
<gene>
    <name evidence="1" type="ORF">GY169_18750</name>
</gene>
<name>A0A6G9RPR4_9ENTR</name>
<evidence type="ECO:0000313" key="2">
    <source>
        <dbReference type="Proteomes" id="UP000503580"/>
    </source>
</evidence>
<protein>
    <submittedName>
        <fullName evidence="1">Uncharacterized protein</fullName>
    </submittedName>
</protein>
<dbReference type="KEGG" id="kgn:GY169_18750"/>
<proteinExistence type="predicted"/>
<dbReference type="AlphaFoldDB" id="A0A6G9RPR4"/>
<reference evidence="1 2" key="1">
    <citation type="submission" date="2020-02" db="EMBL/GenBank/DDBJ databases">
        <title>Whole genome PO2S7.</title>
        <authorList>
            <person name="Singha K.M."/>
        </authorList>
    </citation>
    <scope>NUCLEOTIDE SEQUENCE [LARGE SCALE GENOMIC DNA]</scope>
    <source>
        <strain evidence="1 2">PO2S7</strain>
    </source>
</reference>